<proteinExistence type="predicted"/>
<name>A0AAD5YER8_9APHY</name>
<keyword evidence="2" id="KW-1185">Reference proteome</keyword>
<reference evidence="1" key="1">
    <citation type="submission" date="2022-07" db="EMBL/GenBank/DDBJ databases">
        <title>Genome Sequence of Physisporinus lineatus.</title>
        <authorList>
            <person name="Buettner E."/>
        </authorList>
    </citation>
    <scope>NUCLEOTIDE SEQUENCE</scope>
    <source>
        <strain evidence="1">VT162</strain>
    </source>
</reference>
<dbReference type="AlphaFoldDB" id="A0AAD5YER8"/>
<sequence length="425" mass="48728">MSQHAMPELPRDILLKVFHEVFPPPFYLIQDHWCGGYFIPIDNPVFVARKSLHNIANITLVCKSWNAVATEILFSRVVIRNEEALRKFSAVLVESPPLGLFVKGIWLSMRPLGPSKSSDITLNIHRGRNADSVEELFPAALRYCIFIQTLVLDIDLTKHSSGFISWNNAFLQRSLLADRLRILSVYYNLSTTARMDVMPSNMVLSRLEELTLCWTIFPMRYTFPVLAHCHTLRLISTTIDLKNAASEQEMLSISSISFPSLKRLCVHGSLDPIEVDDQCLEGLESLHLVGWLSRKIYELWEERSDEIGDDLQELHLELEYPIRRLPHRSLRTLVVYGLQGPQIYGYYGIEDPYVGNLRNLHSSLVRHLPRCTLFSKLVIKLGPVARPVVEVFHMVMGEIKRMCDSRGVLLQVEVFHVGQYVDYLV</sequence>
<evidence type="ECO:0000313" key="1">
    <source>
        <dbReference type="EMBL" id="KAJ3478075.1"/>
    </source>
</evidence>
<evidence type="ECO:0008006" key="3">
    <source>
        <dbReference type="Google" id="ProtNLM"/>
    </source>
</evidence>
<comment type="caution">
    <text evidence="1">The sequence shown here is derived from an EMBL/GenBank/DDBJ whole genome shotgun (WGS) entry which is preliminary data.</text>
</comment>
<evidence type="ECO:0000313" key="2">
    <source>
        <dbReference type="Proteomes" id="UP001212997"/>
    </source>
</evidence>
<dbReference type="Proteomes" id="UP001212997">
    <property type="component" value="Unassembled WGS sequence"/>
</dbReference>
<accession>A0AAD5YER8</accession>
<dbReference type="EMBL" id="JANAWD010000540">
    <property type="protein sequence ID" value="KAJ3478075.1"/>
    <property type="molecule type" value="Genomic_DNA"/>
</dbReference>
<gene>
    <name evidence="1" type="ORF">NLI96_g10019</name>
</gene>
<organism evidence="1 2">
    <name type="scientific">Meripilus lineatus</name>
    <dbReference type="NCBI Taxonomy" id="2056292"/>
    <lineage>
        <taxon>Eukaryota</taxon>
        <taxon>Fungi</taxon>
        <taxon>Dikarya</taxon>
        <taxon>Basidiomycota</taxon>
        <taxon>Agaricomycotina</taxon>
        <taxon>Agaricomycetes</taxon>
        <taxon>Polyporales</taxon>
        <taxon>Meripilaceae</taxon>
        <taxon>Meripilus</taxon>
    </lineage>
</organism>
<protein>
    <recommendedName>
        <fullName evidence="3">F-box domain-containing protein</fullName>
    </recommendedName>
</protein>